<protein>
    <submittedName>
        <fullName evidence="2">PAZ domain-containing protein</fullName>
    </submittedName>
</protein>
<accession>A0A2I1HRG4</accession>
<comment type="caution">
    <text evidence="2">The sequence shown here is derived from an EMBL/GenBank/DDBJ whole genome shotgun (WGS) entry which is preliminary data.</text>
</comment>
<evidence type="ECO:0000313" key="2">
    <source>
        <dbReference type="EMBL" id="PKY61478.1"/>
    </source>
</evidence>
<dbReference type="EMBL" id="LLXI01005414">
    <property type="protein sequence ID" value="PKY61478.1"/>
    <property type="molecule type" value="Genomic_DNA"/>
</dbReference>
<dbReference type="VEuPathDB" id="FungiDB:RhiirA1_524222"/>
<name>A0A2I1HRG4_9GLOM</name>
<dbReference type="InterPro" id="IPR032474">
    <property type="entry name" value="Argonaute_N"/>
</dbReference>
<reference evidence="2 3" key="1">
    <citation type="submission" date="2015-10" db="EMBL/GenBank/DDBJ databases">
        <title>Genome analyses suggest a sexual origin of heterokaryosis in a supposedly ancient asexual fungus.</title>
        <authorList>
            <person name="Ropars J."/>
            <person name="Sedzielewska K."/>
            <person name="Noel J."/>
            <person name="Charron P."/>
            <person name="Farinelli L."/>
            <person name="Marton T."/>
            <person name="Kruger M."/>
            <person name="Pelin A."/>
            <person name="Brachmann A."/>
            <person name="Corradi N."/>
        </authorList>
    </citation>
    <scope>NUCLEOTIDE SEQUENCE [LARGE SCALE GENOMIC DNA]</scope>
    <source>
        <strain evidence="2 3">A4</strain>
    </source>
</reference>
<dbReference type="AlphaFoldDB" id="A0A2I1HRG4"/>
<dbReference type="Pfam" id="PF16486">
    <property type="entry name" value="ArgoN"/>
    <property type="match status" value="1"/>
</dbReference>
<dbReference type="Gene3D" id="3.40.50.2300">
    <property type="match status" value="1"/>
</dbReference>
<dbReference type="InterPro" id="IPR003100">
    <property type="entry name" value="PAZ_dom"/>
</dbReference>
<dbReference type="InterPro" id="IPR032472">
    <property type="entry name" value="ArgoL2"/>
</dbReference>
<dbReference type="InterPro" id="IPR036085">
    <property type="entry name" value="PAZ_dom_sf"/>
</dbReference>
<dbReference type="Pfam" id="PF16488">
    <property type="entry name" value="ArgoL2"/>
    <property type="match status" value="1"/>
</dbReference>
<keyword evidence="3" id="KW-1185">Reference proteome</keyword>
<dbReference type="GO" id="GO:0003723">
    <property type="term" value="F:RNA binding"/>
    <property type="evidence" value="ECO:0007669"/>
    <property type="project" value="InterPro"/>
</dbReference>
<dbReference type="PROSITE" id="PS50821">
    <property type="entry name" value="PAZ"/>
    <property type="match status" value="1"/>
</dbReference>
<sequence length="428" mass="50155">MEKETFQIMKRPGFESEPIKIRTNFFEVTKLPKMKIIYYDVKISPEVPPRLNRKVFTCFMEENKQALGGVKPVFDGRANMFTHKQLPFESKSFEVKLEKDSVFIQRPPATFKITIKKARDIDMEDLFQFLHAKGNMTNNCEIGGPLIQLVAKILGLGSPNDFCKGLSDMECQKVEKRIKNLRINDNHRPEYRQKFKIEKLTRISASNIKLDVDNGNKINKVNVQTYFQNTYNRRLLYPFLPCVIVRKNNYLPIEVCDVIPEQRYMRKLNDIQTADLSKFARQNPTIRENRIQTGLNILNYRDNEYLKQFGMEISNDMAVVNARILPTPTIQYHKSSRKDRVQPNGGSWNLRDKKVPPVYYARLAAARARLYSFAFHNTDTESSEGVAIKFAVEELQKVKVICKWYLNQKKKKNFLYLNWRLAYSQLLH</sequence>
<dbReference type="Gene3D" id="2.170.260.10">
    <property type="entry name" value="paz domain"/>
    <property type="match status" value="1"/>
</dbReference>
<evidence type="ECO:0000313" key="3">
    <source>
        <dbReference type="Proteomes" id="UP000234323"/>
    </source>
</evidence>
<dbReference type="SUPFAM" id="SSF101690">
    <property type="entry name" value="PAZ domain"/>
    <property type="match status" value="1"/>
</dbReference>
<evidence type="ECO:0000259" key="1">
    <source>
        <dbReference type="PROSITE" id="PS50821"/>
    </source>
</evidence>
<gene>
    <name evidence="2" type="ORF">RhiirA4_449852</name>
</gene>
<dbReference type="PANTHER" id="PTHR22891">
    <property type="entry name" value="EUKARYOTIC TRANSLATION INITIATION FACTOR 2C"/>
    <property type="match status" value="1"/>
</dbReference>
<proteinExistence type="predicted"/>
<feature type="domain" description="PAZ" evidence="1">
    <location>
        <begin position="145"/>
        <end position="260"/>
    </location>
</feature>
<dbReference type="Pfam" id="PF02170">
    <property type="entry name" value="PAZ"/>
    <property type="match status" value="1"/>
</dbReference>
<dbReference type="CDD" id="cd02846">
    <property type="entry name" value="PAZ_argonaute_like"/>
    <property type="match status" value="1"/>
</dbReference>
<dbReference type="Proteomes" id="UP000234323">
    <property type="component" value="Unassembled WGS sequence"/>
</dbReference>
<organism evidence="2 3">
    <name type="scientific">Rhizophagus irregularis</name>
    <dbReference type="NCBI Taxonomy" id="588596"/>
    <lineage>
        <taxon>Eukaryota</taxon>
        <taxon>Fungi</taxon>
        <taxon>Fungi incertae sedis</taxon>
        <taxon>Mucoromycota</taxon>
        <taxon>Glomeromycotina</taxon>
        <taxon>Glomeromycetes</taxon>
        <taxon>Glomerales</taxon>
        <taxon>Glomeraceae</taxon>
        <taxon>Rhizophagus</taxon>
    </lineage>
</organism>